<evidence type="ECO:0000313" key="3">
    <source>
        <dbReference type="Proteomes" id="UP000030678"/>
    </source>
</evidence>
<proteinExistence type="predicted"/>
<reference evidence="2 3" key="1">
    <citation type="submission" date="2013-03" db="EMBL/GenBank/DDBJ databases">
        <title>The Genome Sequence of Cladophialophora carrionii CBS 160.54.</title>
        <authorList>
            <consortium name="The Broad Institute Genomics Platform"/>
            <person name="Cuomo C."/>
            <person name="de Hoog S."/>
            <person name="Gorbushina A."/>
            <person name="Walker B."/>
            <person name="Young S.K."/>
            <person name="Zeng Q."/>
            <person name="Gargeya S."/>
            <person name="Fitzgerald M."/>
            <person name="Haas B."/>
            <person name="Abouelleil A."/>
            <person name="Allen A.W."/>
            <person name="Alvarado L."/>
            <person name="Arachchi H.M."/>
            <person name="Berlin A.M."/>
            <person name="Chapman S.B."/>
            <person name="Gainer-Dewar J."/>
            <person name="Goldberg J."/>
            <person name="Griggs A."/>
            <person name="Gujja S."/>
            <person name="Hansen M."/>
            <person name="Howarth C."/>
            <person name="Imamovic A."/>
            <person name="Ireland A."/>
            <person name="Larimer J."/>
            <person name="McCowan C."/>
            <person name="Murphy C."/>
            <person name="Pearson M."/>
            <person name="Poon T.W."/>
            <person name="Priest M."/>
            <person name="Roberts A."/>
            <person name="Saif S."/>
            <person name="Shea T."/>
            <person name="Sisk P."/>
            <person name="Sykes S."/>
            <person name="Wortman J."/>
            <person name="Nusbaum C."/>
            <person name="Birren B."/>
        </authorList>
    </citation>
    <scope>NUCLEOTIDE SEQUENCE [LARGE SCALE GENOMIC DNA]</scope>
    <source>
        <strain evidence="2 3">CBS 160.54</strain>
    </source>
</reference>
<dbReference type="Pfam" id="PF00651">
    <property type="entry name" value="BTB"/>
    <property type="match status" value="1"/>
</dbReference>
<dbReference type="AlphaFoldDB" id="V9DFB6"/>
<dbReference type="RefSeq" id="XP_008726959.1">
    <property type="nucleotide sequence ID" value="XM_008728737.1"/>
</dbReference>
<dbReference type="CDD" id="cd18186">
    <property type="entry name" value="BTB_POZ_ZBTB_KLHL-like"/>
    <property type="match status" value="1"/>
</dbReference>
<dbReference type="InterPro" id="IPR000210">
    <property type="entry name" value="BTB/POZ_dom"/>
</dbReference>
<sequence>MADKGPPNKKQKTTDGDGSFAMSDIITVIVGPEARKFQLHESLLVSQSPFFRKCLQSGMKEQEEKTVVLPEDDWTTFSILAGLLYTHTISSTNPIRALMSAYMLADKLLMPRFQNNLLDIMSARFTPEFGQSKVKVEDVN</sequence>
<feature type="domain" description="BTB" evidence="1">
    <location>
        <begin position="23"/>
        <end position="93"/>
    </location>
</feature>
<protein>
    <recommendedName>
        <fullName evidence="1">BTB domain-containing protein</fullName>
    </recommendedName>
</protein>
<dbReference type="SUPFAM" id="SSF54695">
    <property type="entry name" value="POZ domain"/>
    <property type="match status" value="1"/>
</dbReference>
<dbReference type="EMBL" id="KB822704">
    <property type="protein sequence ID" value="ETI25023.1"/>
    <property type="molecule type" value="Genomic_DNA"/>
</dbReference>
<dbReference type="PANTHER" id="PTHR47843:SF2">
    <property type="entry name" value="BTB DOMAIN-CONTAINING PROTEIN"/>
    <property type="match status" value="1"/>
</dbReference>
<dbReference type="VEuPathDB" id="FungiDB:G647_04393"/>
<gene>
    <name evidence="2" type="ORF">G647_04393</name>
</gene>
<accession>V9DFB6</accession>
<dbReference type="OrthoDB" id="1022638at2759"/>
<dbReference type="PANTHER" id="PTHR47843">
    <property type="entry name" value="BTB DOMAIN-CONTAINING PROTEIN-RELATED"/>
    <property type="match status" value="1"/>
</dbReference>
<dbReference type="InterPro" id="IPR011333">
    <property type="entry name" value="SKP1/BTB/POZ_sf"/>
</dbReference>
<dbReference type="PROSITE" id="PS50097">
    <property type="entry name" value="BTB"/>
    <property type="match status" value="1"/>
</dbReference>
<evidence type="ECO:0000313" key="2">
    <source>
        <dbReference type="EMBL" id="ETI25023.1"/>
    </source>
</evidence>
<dbReference type="HOGENOM" id="CLU_1834947_0_0_1"/>
<dbReference type="Proteomes" id="UP000030678">
    <property type="component" value="Unassembled WGS sequence"/>
</dbReference>
<dbReference type="Gene3D" id="3.30.710.10">
    <property type="entry name" value="Potassium Channel Kv1.1, Chain A"/>
    <property type="match status" value="1"/>
</dbReference>
<evidence type="ECO:0000259" key="1">
    <source>
        <dbReference type="PROSITE" id="PS50097"/>
    </source>
</evidence>
<dbReference type="GeneID" id="19982886"/>
<name>V9DFB6_9EURO</name>
<organism evidence="2 3">
    <name type="scientific">Cladophialophora carrionii CBS 160.54</name>
    <dbReference type="NCBI Taxonomy" id="1279043"/>
    <lineage>
        <taxon>Eukaryota</taxon>
        <taxon>Fungi</taxon>
        <taxon>Dikarya</taxon>
        <taxon>Ascomycota</taxon>
        <taxon>Pezizomycotina</taxon>
        <taxon>Eurotiomycetes</taxon>
        <taxon>Chaetothyriomycetidae</taxon>
        <taxon>Chaetothyriales</taxon>
        <taxon>Herpotrichiellaceae</taxon>
        <taxon>Cladophialophora</taxon>
    </lineage>
</organism>